<protein>
    <submittedName>
        <fullName evidence="2">Uncharacterized protein</fullName>
    </submittedName>
</protein>
<gene>
    <name evidence="2" type="ORF">LX32DRAFT_182311</name>
</gene>
<feature type="compositionally biased region" description="Acidic residues" evidence="1">
    <location>
        <begin position="159"/>
        <end position="168"/>
    </location>
</feature>
<feature type="region of interest" description="Disordered" evidence="1">
    <location>
        <begin position="124"/>
        <end position="168"/>
    </location>
</feature>
<dbReference type="AlphaFoldDB" id="A0AAD9HPG5"/>
<dbReference type="Proteomes" id="UP001232148">
    <property type="component" value="Unassembled WGS sequence"/>
</dbReference>
<comment type="caution">
    <text evidence="2">The sequence shown here is derived from an EMBL/GenBank/DDBJ whole genome shotgun (WGS) entry which is preliminary data.</text>
</comment>
<name>A0AAD9HPG5_9PEZI</name>
<proteinExistence type="predicted"/>
<evidence type="ECO:0000256" key="1">
    <source>
        <dbReference type="SAM" id="MobiDB-lite"/>
    </source>
</evidence>
<sequence length="168" mass="18344">MHILPILVVFIRTGPEDPAQLSVREVCVRSERSRRVDGLWPSVGVSSGTMPPYLHAHASDIWKGKGSDCFRNKCHKWQVARAPEARAMGEGQEGCLVIPGRHGALSWEWVGVEAGGSERFRSICGPSPGRLQPSTGKPGSVTEARQQEPNPLPLLYPEPNEEESLSLA</sequence>
<organism evidence="2 3">
    <name type="scientific">Colletotrichum zoysiae</name>
    <dbReference type="NCBI Taxonomy" id="1216348"/>
    <lineage>
        <taxon>Eukaryota</taxon>
        <taxon>Fungi</taxon>
        <taxon>Dikarya</taxon>
        <taxon>Ascomycota</taxon>
        <taxon>Pezizomycotina</taxon>
        <taxon>Sordariomycetes</taxon>
        <taxon>Hypocreomycetidae</taxon>
        <taxon>Glomerellales</taxon>
        <taxon>Glomerellaceae</taxon>
        <taxon>Colletotrichum</taxon>
        <taxon>Colletotrichum graminicola species complex</taxon>
    </lineage>
</organism>
<dbReference type="EMBL" id="MU842829">
    <property type="protein sequence ID" value="KAK2032628.1"/>
    <property type="molecule type" value="Genomic_DNA"/>
</dbReference>
<reference evidence="2" key="1">
    <citation type="submission" date="2021-06" db="EMBL/GenBank/DDBJ databases">
        <title>Comparative genomics, transcriptomics and evolutionary studies reveal genomic signatures of adaptation to plant cell wall in hemibiotrophic fungi.</title>
        <authorList>
            <consortium name="DOE Joint Genome Institute"/>
            <person name="Baroncelli R."/>
            <person name="Diaz J.F."/>
            <person name="Benocci T."/>
            <person name="Peng M."/>
            <person name="Battaglia E."/>
            <person name="Haridas S."/>
            <person name="Andreopoulos W."/>
            <person name="Labutti K."/>
            <person name="Pangilinan J."/>
            <person name="Floch G.L."/>
            <person name="Makela M.R."/>
            <person name="Henrissat B."/>
            <person name="Grigoriev I.V."/>
            <person name="Crouch J.A."/>
            <person name="De Vries R.P."/>
            <person name="Sukno S.A."/>
            <person name="Thon M.R."/>
        </authorList>
    </citation>
    <scope>NUCLEOTIDE SEQUENCE</scope>
    <source>
        <strain evidence="2">MAFF235873</strain>
    </source>
</reference>
<accession>A0AAD9HPG5</accession>
<evidence type="ECO:0000313" key="3">
    <source>
        <dbReference type="Proteomes" id="UP001232148"/>
    </source>
</evidence>
<evidence type="ECO:0000313" key="2">
    <source>
        <dbReference type="EMBL" id="KAK2032628.1"/>
    </source>
</evidence>
<keyword evidence="3" id="KW-1185">Reference proteome</keyword>